<dbReference type="InterPro" id="IPR015927">
    <property type="entry name" value="Peptidase_S24_S26A/B/C"/>
</dbReference>
<dbReference type="Pfam" id="PF00717">
    <property type="entry name" value="Peptidase_S24"/>
    <property type="match status" value="1"/>
</dbReference>
<reference evidence="6" key="1">
    <citation type="journal article" date="2019" name="Int. J. Syst. Evol. Microbiol.">
        <title>The Global Catalogue of Microorganisms (GCM) 10K type strain sequencing project: providing services to taxonomists for standard genome sequencing and annotation.</title>
        <authorList>
            <consortium name="The Broad Institute Genomics Platform"/>
            <consortium name="The Broad Institute Genome Sequencing Center for Infectious Disease"/>
            <person name="Wu L."/>
            <person name="Ma J."/>
        </authorList>
    </citation>
    <scope>NUCLEOTIDE SEQUENCE [LARGE SCALE GENOMIC DNA]</scope>
    <source>
        <strain evidence="6">NBRC 102146</strain>
    </source>
</reference>
<evidence type="ECO:0000256" key="1">
    <source>
        <dbReference type="ARBA" id="ARBA00023015"/>
    </source>
</evidence>
<dbReference type="CDD" id="cd06529">
    <property type="entry name" value="S24_LexA-like"/>
    <property type="match status" value="1"/>
</dbReference>
<sequence>MVDPNLPEHDPRETLRRLCAERGEDFASLSRLIGRNAAYIQQFIRRGTPRRLPERERRILAQHFGVSEQLLGAEPVAPAGEFVVPAMLGQAAQPGLAFAPAWLKRHFHAPARQLRLLAIEGDAMAPTLQAGDDVLVDLGDTAERLRDGLYALRVEGRLQVRRLTLHPVRAELTVQSDNPAHADWPGLSAAELDLIGRAVWSGRRLA</sequence>
<organism evidence="5 6">
    <name type="scientific">Sphingomonas astaxanthinifaciens DSM 22298</name>
    <dbReference type="NCBI Taxonomy" id="1123267"/>
    <lineage>
        <taxon>Bacteria</taxon>
        <taxon>Pseudomonadati</taxon>
        <taxon>Pseudomonadota</taxon>
        <taxon>Alphaproteobacteria</taxon>
        <taxon>Sphingomonadales</taxon>
        <taxon>Sphingomonadaceae</taxon>
        <taxon>Sphingomonas</taxon>
    </lineage>
</organism>
<dbReference type="Proteomes" id="UP001156703">
    <property type="component" value="Unassembled WGS sequence"/>
</dbReference>
<proteinExistence type="predicted"/>
<dbReference type="SUPFAM" id="SSF51306">
    <property type="entry name" value="LexA/Signal peptidase"/>
    <property type="match status" value="1"/>
</dbReference>
<dbReference type="RefSeq" id="WP_029940596.1">
    <property type="nucleotide sequence ID" value="NZ_BSOO01000001.1"/>
</dbReference>
<name>A0ABQ5Z2S1_9SPHN</name>
<keyword evidence="3" id="KW-0804">Transcription</keyword>
<feature type="domain" description="Peptidase S24/S26A/S26B/S26C" evidence="4">
    <location>
        <begin position="100"/>
        <end position="199"/>
    </location>
</feature>
<keyword evidence="2" id="KW-0238">DNA-binding</keyword>
<gene>
    <name evidence="5" type="ORF">GCM10007925_00370</name>
</gene>
<evidence type="ECO:0000256" key="3">
    <source>
        <dbReference type="ARBA" id="ARBA00023163"/>
    </source>
</evidence>
<dbReference type="PANTHER" id="PTHR40661:SF3">
    <property type="entry name" value="FELS-1 PROPHAGE TRANSCRIPTIONAL REGULATOR"/>
    <property type="match status" value="1"/>
</dbReference>
<evidence type="ECO:0000313" key="5">
    <source>
        <dbReference type="EMBL" id="GLR46326.1"/>
    </source>
</evidence>
<evidence type="ECO:0000313" key="6">
    <source>
        <dbReference type="Proteomes" id="UP001156703"/>
    </source>
</evidence>
<accession>A0ABQ5Z2S1</accession>
<evidence type="ECO:0000259" key="4">
    <source>
        <dbReference type="Pfam" id="PF00717"/>
    </source>
</evidence>
<dbReference type="Gene3D" id="2.10.109.10">
    <property type="entry name" value="Umud Fragment, subunit A"/>
    <property type="match status" value="1"/>
</dbReference>
<keyword evidence="6" id="KW-1185">Reference proteome</keyword>
<evidence type="ECO:0000256" key="2">
    <source>
        <dbReference type="ARBA" id="ARBA00023125"/>
    </source>
</evidence>
<keyword evidence="1" id="KW-0805">Transcription regulation</keyword>
<dbReference type="EMBL" id="BSOO01000001">
    <property type="protein sequence ID" value="GLR46326.1"/>
    <property type="molecule type" value="Genomic_DNA"/>
</dbReference>
<comment type="caution">
    <text evidence="5">The sequence shown here is derived from an EMBL/GenBank/DDBJ whole genome shotgun (WGS) entry which is preliminary data.</text>
</comment>
<protein>
    <recommendedName>
        <fullName evidence="4">Peptidase S24/S26A/S26B/S26C domain-containing protein</fullName>
    </recommendedName>
</protein>
<dbReference type="PANTHER" id="PTHR40661">
    <property type="match status" value="1"/>
</dbReference>
<dbReference type="InterPro" id="IPR039418">
    <property type="entry name" value="LexA-like"/>
</dbReference>
<dbReference type="InterPro" id="IPR036286">
    <property type="entry name" value="LexA/Signal_pep-like_sf"/>
</dbReference>